<dbReference type="InterPro" id="IPR029032">
    <property type="entry name" value="AhpD-like"/>
</dbReference>
<dbReference type="EMBL" id="CP108482">
    <property type="protein sequence ID" value="WUS57475.1"/>
    <property type="molecule type" value="Genomic_DNA"/>
</dbReference>
<name>A0ABZ1W9E9_9ACTN</name>
<dbReference type="SUPFAM" id="SSF69118">
    <property type="entry name" value="AhpD-like"/>
    <property type="match status" value="1"/>
</dbReference>
<evidence type="ECO:0000313" key="4">
    <source>
        <dbReference type="Proteomes" id="UP001432014"/>
    </source>
</evidence>
<evidence type="ECO:0000256" key="1">
    <source>
        <dbReference type="SAM" id="MobiDB-lite"/>
    </source>
</evidence>
<protein>
    <submittedName>
        <fullName evidence="3">Carboxymuconolactone decarboxylase family protein</fullName>
    </submittedName>
</protein>
<dbReference type="RefSeq" id="WP_329496995.1">
    <property type="nucleotide sequence ID" value="NZ_CP108460.1"/>
</dbReference>
<feature type="domain" description="Carboxymuconolactone decarboxylase-like" evidence="2">
    <location>
        <begin position="37"/>
        <end position="117"/>
    </location>
</feature>
<accession>A0ABZ1W9E9</accession>
<reference evidence="3 4" key="1">
    <citation type="submission" date="2022-10" db="EMBL/GenBank/DDBJ databases">
        <title>The complete genomes of actinobacterial strains from the NBC collection.</title>
        <authorList>
            <person name="Joergensen T.S."/>
            <person name="Alvarez Arevalo M."/>
            <person name="Sterndorff E.B."/>
            <person name="Faurdal D."/>
            <person name="Vuksanovic O."/>
            <person name="Mourched A.-S."/>
            <person name="Charusanti P."/>
            <person name="Shaw S."/>
            <person name="Blin K."/>
            <person name="Weber T."/>
        </authorList>
    </citation>
    <scope>NUCLEOTIDE SEQUENCE [LARGE SCALE GENOMIC DNA]</scope>
    <source>
        <strain evidence="3 4">NBC_01247</strain>
    </source>
</reference>
<sequence>MTTHDTLAAEAGADHAHAHHAAVPAPEQRISLPELLPDFYRAMSALERSGKAGIEPQLAELVKIHASMINGCAFCIDMHAADAVKGGEQEHRIRSLPAWRETPWFTARERAALALTESVTLLTQGHVPDAVYQEAARHFEQTELASLIAVIVTINAWNRIGVTSRLSPAPR</sequence>
<dbReference type="PANTHER" id="PTHR34846:SF10">
    <property type="entry name" value="CYTOPLASMIC PROTEIN"/>
    <property type="match status" value="1"/>
</dbReference>
<gene>
    <name evidence="3" type="ORF">OG469_19350</name>
</gene>
<keyword evidence="4" id="KW-1185">Reference proteome</keyword>
<organism evidence="3 4">
    <name type="scientific">Kitasatospora herbaricolor</name>
    <dbReference type="NCBI Taxonomy" id="68217"/>
    <lineage>
        <taxon>Bacteria</taxon>
        <taxon>Bacillati</taxon>
        <taxon>Actinomycetota</taxon>
        <taxon>Actinomycetes</taxon>
        <taxon>Kitasatosporales</taxon>
        <taxon>Streptomycetaceae</taxon>
        <taxon>Kitasatospora</taxon>
    </lineage>
</organism>
<dbReference type="NCBIfam" id="TIGR00778">
    <property type="entry name" value="ahpD_dom"/>
    <property type="match status" value="1"/>
</dbReference>
<feature type="region of interest" description="Disordered" evidence="1">
    <location>
        <begin position="1"/>
        <end position="24"/>
    </location>
</feature>
<dbReference type="PANTHER" id="PTHR34846">
    <property type="entry name" value="4-CARBOXYMUCONOLACTONE DECARBOXYLASE FAMILY PROTEIN (AFU_ORTHOLOGUE AFUA_6G11590)"/>
    <property type="match status" value="1"/>
</dbReference>
<proteinExistence type="predicted"/>
<dbReference type="InterPro" id="IPR003779">
    <property type="entry name" value="CMD-like"/>
</dbReference>
<dbReference type="Gene3D" id="1.20.1290.10">
    <property type="entry name" value="AhpD-like"/>
    <property type="match status" value="1"/>
</dbReference>
<dbReference type="Pfam" id="PF02627">
    <property type="entry name" value="CMD"/>
    <property type="match status" value="1"/>
</dbReference>
<evidence type="ECO:0000313" key="3">
    <source>
        <dbReference type="EMBL" id="WUS57475.1"/>
    </source>
</evidence>
<dbReference type="Proteomes" id="UP001432014">
    <property type="component" value="Chromosome"/>
</dbReference>
<dbReference type="InterPro" id="IPR004675">
    <property type="entry name" value="AhpD_core"/>
</dbReference>
<evidence type="ECO:0000259" key="2">
    <source>
        <dbReference type="Pfam" id="PF02627"/>
    </source>
</evidence>